<accession>A0A7M1RZQ3</accession>
<sequence length="78" mass="8970">MVNLFRWIVDNNLFGKVKFCIPCHDEANLEAPEEIAEEVANKLHECMVKAGKFICRIVPLDAEVSRLKDGTLPTYWIH</sequence>
<keyword evidence="2" id="KW-1185">Reference proteome</keyword>
<dbReference type="Proteomes" id="UP000593686">
    <property type="component" value="Genome"/>
</dbReference>
<dbReference type="EMBL" id="MT774389">
    <property type="protein sequence ID" value="QOR59381.1"/>
    <property type="molecule type" value="Genomic_DNA"/>
</dbReference>
<organism evidence="1 2">
    <name type="scientific">uncultured phage cr116_1</name>
    <dbReference type="NCBI Taxonomy" id="2772073"/>
    <lineage>
        <taxon>Viruses</taxon>
        <taxon>Duplodnaviria</taxon>
        <taxon>Heunggongvirae</taxon>
        <taxon>Uroviricota</taxon>
        <taxon>Caudoviricetes</taxon>
        <taxon>Crassvirales</taxon>
        <taxon>Steigviridae</taxon>
        <taxon>Asinivirinae</taxon>
        <taxon>Pamirivirus</taxon>
        <taxon>Pamirivirus faecium</taxon>
    </lineage>
</organism>
<evidence type="ECO:0000313" key="1">
    <source>
        <dbReference type="EMBL" id="QOR59381.1"/>
    </source>
</evidence>
<proteinExistence type="predicted"/>
<dbReference type="RefSeq" id="YP_010111539.1">
    <property type="nucleotide sequence ID" value="NC_055882.1"/>
</dbReference>
<dbReference type="Gene3D" id="3.30.70.370">
    <property type="match status" value="1"/>
</dbReference>
<name>A0A7M1RZQ3_9CAUD</name>
<protein>
    <submittedName>
        <fullName evidence="1">DNA polymerase I</fullName>
    </submittedName>
</protein>
<dbReference type="GeneID" id="65129943"/>
<reference evidence="1 2" key="1">
    <citation type="submission" date="2020-07" db="EMBL/GenBank/DDBJ databases">
        <title>Taxonomic proposal: Crassvirales, a new order of highly abundant and diverse bacterial viruses.</title>
        <authorList>
            <person name="Shkoporov A.N."/>
            <person name="Stockdale S.R."/>
            <person name="Guerin E."/>
            <person name="Ross R.P."/>
            <person name="Hill C."/>
        </authorList>
    </citation>
    <scope>NUCLEOTIDE SEQUENCE [LARGE SCALE GENOMIC DNA]</scope>
</reference>
<dbReference type="InterPro" id="IPR043502">
    <property type="entry name" value="DNA/RNA_pol_sf"/>
</dbReference>
<evidence type="ECO:0000313" key="2">
    <source>
        <dbReference type="Proteomes" id="UP000593686"/>
    </source>
</evidence>
<dbReference type="KEGG" id="vg:65129943"/>
<dbReference type="SUPFAM" id="SSF56672">
    <property type="entry name" value="DNA/RNA polymerases"/>
    <property type="match status" value="1"/>
</dbReference>